<gene>
    <name evidence="4" type="ORF">SAMN05216240_2527</name>
</gene>
<dbReference type="CDD" id="cd00130">
    <property type="entry name" value="PAS"/>
    <property type="match status" value="1"/>
</dbReference>
<proteinExistence type="predicted"/>
<dbReference type="Gene3D" id="3.20.20.450">
    <property type="entry name" value="EAL domain"/>
    <property type="match status" value="1"/>
</dbReference>
<name>A0ABY1SBS2_CALBS</name>
<dbReference type="NCBIfam" id="TIGR00254">
    <property type="entry name" value="GGDEF"/>
    <property type="match status" value="1"/>
</dbReference>
<dbReference type="SUPFAM" id="SSF55785">
    <property type="entry name" value="PYP-like sensor domain (PAS domain)"/>
    <property type="match status" value="1"/>
</dbReference>
<dbReference type="InterPro" id="IPR050706">
    <property type="entry name" value="Cyclic-di-GMP_PDE-like"/>
</dbReference>
<dbReference type="Pfam" id="PF00563">
    <property type="entry name" value="EAL"/>
    <property type="match status" value="1"/>
</dbReference>
<dbReference type="InterPro" id="IPR035919">
    <property type="entry name" value="EAL_sf"/>
</dbReference>
<dbReference type="PROSITE" id="PS50883">
    <property type="entry name" value="EAL"/>
    <property type="match status" value="1"/>
</dbReference>
<evidence type="ECO:0000259" key="3">
    <source>
        <dbReference type="PROSITE" id="PS50887"/>
    </source>
</evidence>
<dbReference type="PANTHER" id="PTHR33121">
    <property type="entry name" value="CYCLIC DI-GMP PHOSPHODIESTERASE PDEF"/>
    <property type="match status" value="1"/>
</dbReference>
<dbReference type="Gene3D" id="3.30.70.270">
    <property type="match status" value="1"/>
</dbReference>
<evidence type="ECO:0000313" key="4">
    <source>
        <dbReference type="EMBL" id="SMR95264.1"/>
    </source>
</evidence>
<dbReference type="InterPro" id="IPR043128">
    <property type="entry name" value="Rev_trsase/Diguanyl_cyclase"/>
</dbReference>
<dbReference type="SUPFAM" id="SSF55073">
    <property type="entry name" value="Nucleotide cyclase"/>
    <property type="match status" value="1"/>
</dbReference>
<dbReference type="InterPro" id="IPR001633">
    <property type="entry name" value="EAL_dom"/>
</dbReference>
<sequence>MGFEKKRDKELIENNKVKFFVENLKGYFGNMNEYVVVVWDEEGIILEYKENGEKLLGYSPNQIEGKKWLDVLIDDKEKEEMEWVYNKLISGEVFKYYVNPIRDVNGVKKTFLWYNSKIESAQNNKRIFLSIGFSLDAIERLNRKIHRYEKDLYKMSAESENLRFKISKQDLILKQKDEMIKDYKTKVEFLAFYDELTKLPNKNSLMRWLNLRISQADNMSTYLIFLEVRNLEKLNVMYGYDLVDELIIHISKRIEEILGKENKIFKIGSDRFAIIGKTDNVSEFIENLLKKLLVTYNINGNLIKVSYNVGATAIEDVNDSTANVIRKCDLALIRAKEKGLNKYEIFKPSLEVQTLKEGIIERELRNGLDLNEFVVFYQPTINLKNNQICGFEALLRWHYLKSVFVSPLEFIPVAEKCGLIVELGNIVLEQSLKVAKWLSRYITDEFIISINISPQQFSDREFIRSTIQILENEGLANVKLQFEITEKLAIENIDYAIEVINQLRKYNITFALDDFGVDYSSLNYLRRLPIQAVKIDKSFVQDIEKDETYFIVETIIKLCKKLGLKVVAEGVETEEHYRAVKELGCDYVQGYFISRPLGVEELIKFIEKYKCQNESNF</sequence>
<dbReference type="Proteomes" id="UP000196803">
    <property type="component" value="Unassembled WGS sequence"/>
</dbReference>
<dbReference type="InterPro" id="IPR000160">
    <property type="entry name" value="GGDEF_dom"/>
</dbReference>
<feature type="domain" description="GGDEF" evidence="3">
    <location>
        <begin position="219"/>
        <end position="348"/>
    </location>
</feature>
<accession>A0ABY1SBS2</accession>
<dbReference type="SMART" id="SM00267">
    <property type="entry name" value="GGDEF"/>
    <property type="match status" value="1"/>
</dbReference>
<dbReference type="Gene3D" id="3.30.450.20">
    <property type="entry name" value="PAS domain"/>
    <property type="match status" value="1"/>
</dbReference>
<protein>
    <submittedName>
        <fullName evidence="4">PAS domain S-box-containing protein/diguanylate cyclase (GGDEF) domain-containing protein</fullName>
    </submittedName>
</protein>
<feature type="domain" description="PAS" evidence="1">
    <location>
        <begin position="36"/>
        <end position="92"/>
    </location>
</feature>
<evidence type="ECO:0000313" key="5">
    <source>
        <dbReference type="Proteomes" id="UP000196803"/>
    </source>
</evidence>
<dbReference type="EMBL" id="FXXC01000001">
    <property type="protein sequence ID" value="SMR95264.1"/>
    <property type="molecule type" value="Genomic_DNA"/>
</dbReference>
<keyword evidence="5" id="KW-1185">Reference proteome</keyword>
<dbReference type="CDD" id="cd01949">
    <property type="entry name" value="GGDEF"/>
    <property type="match status" value="1"/>
</dbReference>
<dbReference type="CDD" id="cd01948">
    <property type="entry name" value="EAL"/>
    <property type="match status" value="1"/>
</dbReference>
<evidence type="ECO:0000259" key="1">
    <source>
        <dbReference type="PROSITE" id="PS50112"/>
    </source>
</evidence>
<dbReference type="PANTHER" id="PTHR33121:SF70">
    <property type="entry name" value="SIGNALING PROTEIN YKOW"/>
    <property type="match status" value="1"/>
</dbReference>
<dbReference type="SMART" id="SM00091">
    <property type="entry name" value="PAS"/>
    <property type="match status" value="1"/>
</dbReference>
<dbReference type="RefSeq" id="WP_015907163.1">
    <property type="nucleotide sequence ID" value="NZ_FUZJ01000001.1"/>
</dbReference>
<reference evidence="4 5" key="1">
    <citation type="submission" date="2017-05" db="EMBL/GenBank/DDBJ databases">
        <authorList>
            <person name="Varghese N."/>
            <person name="Submissions S."/>
        </authorList>
    </citation>
    <scope>NUCLEOTIDE SEQUENCE [LARGE SCALE GENOMIC DNA]</scope>
    <source>
        <strain evidence="4 5">MACB1020</strain>
    </source>
</reference>
<evidence type="ECO:0000259" key="2">
    <source>
        <dbReference type="PROSITE" id="PS50883"/>
    </source>
</evidence>
<dbReference type="SUPFAM" id="SSF141868">
    <property type="entry name" value="EAL domain-like"/>
    <property type="match status" value="1"/>
</dbReference>
<dbReference type="Pfam" id="PF00990">
    <property type="entry name" value="GGDEF"/>
    <property type="match status" value="1"/>
</dbReference>
<dbReference type="GeneID" id="31771939"/>
<dbReference type="InterPro" id="IPR035965">
    <property type="entry name" value="PAS-like_dom_sf"/>
</dbReference>
<dbReference type="PROSITE" id="PS50112">
    <property type="entry name" value="PAS"/>
    <property type="match status" value="1"/>
</dbReference>
<organism evidence="4 5">
    <name type="scientific">Caldicellulosiruptor bescii</name>
    <name type="common">Anaerocellum thermophilum</name>
    <dbReference type="NCBI Taxonomy" id="31899"/>
    <lineage>
        <taxon>Bacteria</taxon>
        <taxon>Bacillati</taxon>
        <taxon>Bacillota</taxon>
        <taxon>Bacillota incertae sedis</taxon>
        <taxon>Caldicellulosiruptorales</taxon>
        <taxon>Caldicellulosiruptoraceae</taxon>
        <taxon>Caldicellulosiruptor</taxon>
    </lineage>
</organism>
<dbReference type="NCBIfam" id="TIGR00229">
    <property type="entry name" value="sensory_box"/>
    <property type="match status" value="1"/>
</dbReference>
<comment type="caution">
    <text evidence="4">The sequence shown here is derived from an EMBL/GenBank/DDBJ whole genome shotgun (WGS) entry which is preliminary data.</text>
</comment>
<dbReference type="PROSITE" id="PS50887">
    <property type="entry name" value="GGDEF"/>
    <property type="match status" value="1"/>
</dbReference>
<dbReference type="InterPro" id="IPR029787">
    <property type="entry name" value="Nucleotide_cyclase"/>
</dbReference>
<feature type="domain" description="EAL" evidence="2">
    <location>
        <begin position="357"/>
        <end position="610"/>
    </location>
</feature>
<dbReference type="SMART" id="SM00052">
    <property type="entry name" value="EAL"/>
    <property type="match status" value="1"/>
</dbReference>
<dbReference type="InterPro" id="IPR000014">
    <property type="entry name" value="PAS"/>
</dbReference>